<dbReference type="EMBL" id="OU594960">
    <property type="protein sequence ID" value="CAG9283384.1"/>
    <property type="molecule type" value="Genomic_DNA"/>
</dbReference>
<feature type="non-terminal residue" evidence="2">
    <location>
        <position position="153"/>
    </location>
</feature>
<evidence type="ECO:0000256" key="1">
    <source>
        <dbReference type="SAM" id="Phobius"/>
    </source>
</evidence>
<keyword evidence="1" id="KW-0472">Membrane</keyword>
<dbReference type="InterPro" id="IPR018706">
    <property type="entry name" value="DUF2214_membrane"/>
</dbReference>
<feature type="transmembrane region" description="Helical" evidence="1">
    <location>
        <begin position="80"/>
        <end position="100"/>
    </location>
</feature>
<feature type="transmembrane region" description="Helical" evidence="1">
    <location>
        <begin position="129"/>
        <end position="149"/>
    </location>
</feature>
<accession>A0A8J9X3F7</accession>
<dbReference type="AlphaFoldDB" id="A0A8J9X3F7"/>
<keyword evidence="1" id="KW-0812">Transmembrane</keyword>
<dbReference type="Proteomes" id="UP000836788">
    <property type="component" value="Chromosome 19"/>
</dbReference>
<name>A0A8J9X3F7_PHATR</name>
<proteinExistence type="predicted"/>
<organism evidence="2">
    <name type="scientific">Phaeodactylum tricornutum</name>
    <name type="common">Diatom</name>
    <dbReference type="NCBI Taxonomy" id="2850"/>
    <lineage>
        <taxon>Eukaryota</taxon>
        <taxon>Sar</taxon>
        <taxon>Stramenopiles</taxon>
        <taxon>Ochrophyta</taxon>
        <taxon>Bacillariophyta</taxon>
        <taxon>Bacillariophyceae</taxon>
        <taxon>Bacillariophycidae</taxon>
        <taxon>Naviculales</taxon>
        <taxon>Phaeodactylaceae</taxon>
        <taxon>Phaeodactylum</taxon>
    </lineage>
</organism>
<evidence type="ECO:0000313" key="2">
    <source>
        <dbReference type="EMBL" id="CAG9283384.1"/>
    </source>
</evidence>
<gene>
    <name evidence="2" type="ORF">PTTT1_LOCUS22611</name>
</gene>
<sequence>VGPVPSALVAYTHYVGLLLCTACIVQERALVSTTMSTSDESTLRTTNLVYWLSALVVIASGGVRVGAYGKGWEFYSHEPWFWVKLALVGVWTASSCFPTIQHILREQSKNPATGQYYPMSEALVSRMQSLYVAELTALLFIPVAATLMARGVG</sequence>
<feature type="transmembrane region" description="Helical" evidence="1">
    <location>
        <begin position="48"/>
        <end position="68"/>
    </location>
</feature>
<protein>
    <submittedName>
        <fullName evidence="2">Uncharacterized protein</fullName>
    </submittedName>
</protein>
<feature type="transmembrane region" description="Helical" evidence="1">
    <location>
        <begin position="6"/>
        <end position="27"/>
    </location>
</feature>
<dbReference type="Pfam" id="PF09980">
    <property type="entry name" value="DUF2214"/>
    <property type="match status" value="1"/>
</dbReference>
<keyword evidence="1" id="KW-1133">Transmembrane helix</keyword>
<reference evidence="2" key="1">
    <citation type="submission" date="2022-02" db="EMBL/GenBank/DDBJ databases">
        <authorList>
            <person name="Giguere J D."/>
        </authorList>
    </citation>
    <scope>NUCLEOTIDE SEQUENCE</scope>
    <source>
        <strain evidence="2">CCAP 1055/1</strain>
    </source>
</reference>
<feature type="non-terminal residue" evidence="2">
    <location>
        <position position="1"/>
    </location>
</feature>